<dbReference type="PANTHER" id="PTHR36423">
    <property type="entry name" value="AFR070WP"/>
    <property type="match status" value="1"/>
</dbReference>
<reference evidence="1 2" key="1">
    <citation type="submission" date="2018-12" db="EMBL/GenBank/DDBJ databases">
        <authorList>
            <person name="Yu L."/>
        </authorList>
    </citation>
    <scope>NUCLEOTIDE SEQUENCE [LARGE SCALE GENOMIC DNA]</scope>
    <source>
        <strain evidence="1 2">HAW-EB5</strain>
    </source>
</reference>
<protein>
    <submittedName>
        <fullName evidence="1">4,5-dioxygenase</fullName>
    </submittedName>
</protein>
<dbReference type="PANTHER" id="PTHR36423:SF2">
    <property type="entry name" value="AFR070WP"/>
    <property type="match status" value="1"/>
</dbReference>
<dbReference type="Proteomes" id="UP000282060">
    <property type="component" value="Unassembled WGS sequence"/>
</dbReference>
<evidence type="ECO:0000313" key="2">
    <source>
        <dbReference type="Proteomes" id="UP000282060"/>
    </source>
</evidence>
<keyword evidence="2" id="KW-1185">Reference proteome</keyword>
<dbReference type="EMBL" id="RXNV01000004">
    <property type="protein sequence ID" value="RTR32003.1"/>
    <property type="molecule type" value="Genomic_DNA"/>
</dbReference>
<evidence type="ECO:0000313" key="1">
    <source>
        <dbReference type="EMBL" id="RTR32003.1"/>
    </source>
</evidence>
<keyword evidence="1" id="KW-0223">Dioxygenase</keyword>
<dbReference type="RefSeq" id="WP_126505854.1">
    <property type="nucleotide sequence ID" value="NZ_RXNV01000004.1"/>
</dbReference>
<dbReference type="InterPro" id="IPR014980">
    <property type="entry name" value="DOPA_dioxygen"/>
</dbReference>
<dbReference type="Pfam" id="PF08883">
    <property type="entry name" value="DOPA_dioxygen"/>
    <property type="match status" value="1"/>
</dbReference>
<dbReference type="SUPFAM" id="SSF143410">
    <property type="entry name" value="DOPA-like"/>
    <property type="match status" value="1"/>
</dbReference>
<organism evidence="1 2">
    <name type="scientific">Shewanella atlantica</name>
    <dbReference type="NCBI Taxonomy" id="271099"/>
    <lineage>
        <taxon>Bacteria</taxon>
        <taxon>Pseudomonadati</taxon>
        <taxon>Pseudomonadota</taxon>
        <taxon>Gammaproteobacteria</taxon>
        <taxon>Alteromonadales</taxon>
        <taxon>Shewanellaceae</taxon>
        <taxon>Shewanella</taxon>
    </lineage>
</organism>
<accession>A0A431W927</accession>
<comment type="caution">
    <text evidence="1">The sequence shown here is derived from an EMBL/GenBank/DDBJ whole genome shotgun (WGS) entry which is preliminary data.</text>
</comment>
<gene>
    <name evidence="1" type="ORF">EKG39_11250</name>
</gene>
<dbReference type="OrthoDB" id="572228at2"/>
<sequence length="115" mass="13211">MAFPANKFSDYHAHLYFDENSLAHATQLRDRVYNQLGLYVGNLNTRLVGPHPQWSFQISFTGEQFDMFLPWIDKNRNGLSVLLHPVTGDDLIDHSDYASWLGQPLTLKLSIFDAE</sequence>
<dbReference type="GO" id="GO:0051213">
    <property type="term" value="F:dioxygenase activity"/>
    <property type="evidence" value="ECO:0007669"/>
    <property type="project" value="UniProtKB-KW"/>
</dbReference>
<dbReference type="Gene3D" id="3.30.70.1240">
    <property type="entry name" value="DOPA-like domains"/>
    <property type="match status" value="1"/>
</dbReference>
<dbReference type="InterPro" id="IPR023389">
    <property type="entry name" value="DOPA-like_sf"/>
</dbReference>
<keyword evidence="1" id="KW-0560">Oxidoreductase</keyword>
<dbReference type="PIRSF" id="PIRSF028139">
    <property type="entry name" value="DOPA-diox_rel_Mll2280"/>
    <property type="match status" value="1"/>
</dbReference>
<name>A0A431W927_9GAMM</name>
<dbReference type="AlphaFoldDB" id="A0A431W927"/>
<proteinExistence type="predicted"/>